<dbReference type="Proteomes" id="UP000317257">
    <property type="component" value="Unassembled WGS sequence"/>
</dbReference>
<dbReference type="InterPro" id="IPR000873">
    <property type="entry name" value="AMP-dep_synth/lig_dom"/>
</dbReference>
<dbReference type="GO" id="GO:0005737">
    <property type="term" value="C:cytoplasm"/>
    <property type="evidence" value="ECO:0007669"/>
    <property type="project" value="TreeGrafter"/>
</dbReference>
<dbReference type="PANTHER" id="PTHR45527">
    <property type="entry name" value="NONRIBOSOMAL PEPTIDE SYNTHETASE"/>
    <property type="match status" value="1"/>
</dbReference>
<comment type="caution">
    <text evidence="5">The sequence shown here is derived from an EMBL/GenBank/DDBJ whole genome shotgun (WGS) entry which is preliminary data.</text>
</comment>
<sequence length="623" mass="68089">MQARPRSPGYGARVSELASTSTSPRSKGRHFSVSAGLETESVQFTTLTSAFYAQARVLWSSGIAVCDLSGDSGGEGLTYRDLAERVQALSHRLHIERIKKGQRIPLVAKRGLQSVTGILAILSCGAQFVPVDYEIQSDDYLRRVVEWSGQRIVLSTSLGSDIVLERVFPSDTHMSPIRIVRVHSEIKTRDLDRDSAMHNLATPDDPGAPWDGSVAAKEVHIKHRNMVNLVCLGSGDLGVYPGAKVGQTLSISSDIAVWEIFGCLCNGGTLIEVLITTPTLLSRYEPEQLPELKVLATAGEAISDYLADKWAACVPAVWKCYGFSETTIVCALSLHHITNGLGSRRCGFGLFSSGCPVLSGRDGVGSVGYPIPNLFLYVLDDNGRKRAIGYPGRIWVGGRGVSDQYISYGRHSYVTNPFRDDGSTMYRTEDCGICHEDGSIELLPPVPSADYARSRHELSAVELQRLTSAWSCTAGTTQIAVLACGLQMHFFRVQQHIEDVNQEEWRCSKSMDEHLKILQQRGQMPAAAYIDPKQFHTLAEIPVGPDGKLDRGKLLREVIRHETRSPPGVIGSMVDIPSSATLPKSVIVTAPVSRRRKREPRAAVQGLLAKPAELFRNLKGSGR</sequence>
<protein>
    <recommendedName>
        <fullName evidence="4">AMP-dependent synthetase/ligase domain-containing protein</fullName>
    </recommendedName>
</protein>
<dbReference type="Gene3D" id="3.40.50.12780">
    <property type="entry name" value="N-terminal domain of ligase-like"/>
    <property type="match status" value="1"/>
</dbReference>
<name>A0A5C6G0T0_METRR</name>
<evidence type="ECO:0000313" key="5">
    <source>
        <dbReference type="EMBL" id="TWU71470.1"/>
    </source>
</evidence>
<organism evidence="5 6">
    <name type="scientific">Metarhizium rileyi (strain RCEF 4871)</name>
    <name type="common">Nomuraea rileyi</name>
    <dbReference type="NCBI Taxonomy" id="1649241"/>
    <lineage>
        <taxon>Eukaryota</taxon>
        <taxon>Fungi</taxon>
        <taxon>Dikarya</taxon>
        <taxon>Ascomycota</taxon>
        <taxon>Pezizomycotina</taxon>
        <taxon>Sordariomycetes</taxon>
        <taxon>Hypocreomycetidae</taxon>
        <taxon>Hypocreales</taxon>
        <taxon>Clavicipitaceae</taxon>
        <taxon>Metarhizium</taxon>
    </lineage>
</organism>
<dbReference type="EMBL" id="SBHS01000044">
    <property type="protein sequence ID" value="TWU71470.1"/>
    <property type="molecule type" value="Genomic_DNA"/>
</dbReference>
<reference evidence="6" key="1">
    <citation type="submission" date="2018-12" db="EMBL/GenBank/DDBJ databases">
        <title>The complete genome of Metarhizium rileyi, a key fungal pathogen of Lepidoptera.</title>
        <authorList>
            <person name="Binneck E."/>
            <person name="Lastra C.C.L."/>
            <person name="Sosa-Gomez D.R."/>
        </authorList>
    </citation>
    <scope>NUCLEOTIDE SEQUENCE [LARGE SCALE GENOMIC DNA]</scope>
    <source>
        <strain evidence="6">Cep018-CH2</strain>
    </source>
</reference>
<feature type="domain" description="AMP-dependent synthetase/ligase" evidence="4">
    <location>
        <begin position="72"/>
        <end position="271"/>
    </location>
</feature>
<proteinExistence type="predicted"/>
<evidence type="ECO:0000256" key="1">
    <source>
        <dbReference type="ARBA" id="ARBA00022450"/>
    </source>
</evidence>
<evidence type="ECO:0000256" key="3">
    <source>
        <dbReference type="SAM" id="MobiDB-lite"/>
    </source>
</evidence>
<dbReference type="InterPro" id="IPR042099">
    <property type="entry name" value="ANL_N_sf"/>
</dbReference>
<accession>A0A5C6G0T0</accession>
<evidence type="ECO:0000259" key="4">
    <source>
        <dbReference type="Pfam" id="PF00501"/>
    </source>
</evidence>
<feature type="domain" description="AMP-dependent synthetase/ligase" evidence="4">
    <location>
        <begin position="284"/>
        <end position="405"/>
    </location>
</feature>
<keyword evidence="1" id="KW-0596">Phosphopantetheine</keyword>
<dbReference type="Pfam" id="PF00501">
    <property type="entry name" value="AMP-binding"/>
    <property type="match status" value="2"/>
</dbReference>
<dbReference type="GO" id="GO:0043041">
    <property type="term" value="P:amino acid activation for nonribosomal peptide biosynthetic process"/>
    <property type="evidence" value="ECO:0007669"/>
    <property type="project" value="TreeGrafter"/>
</dbReference>
<gene>
    <name evidence="5" type="ORF">ED733_002986</name>
</gene>
<evidence type="ECO:0000256" key="2">
    <source>
        <dbReference type="ARBA" id="ARBA00022553"/>
    </source>
</evidence>
<keyword evidence="2" id="KW-0597">Phosphoprotein</keyword>
<dbReference type="SUPFAM" id="SSF56801">
    <property type="entry name" value="Acetyl-CoA synthetase-like"/>
    <property type="match status" value="1"/>
</dbReference>
<evidence type="ECO:0000313" key="6">
    <source>
        <dbReference type="Proteomes" id="UP000317257"/>
    </source>
</evidence>
<dbReference type="PANTHER" id="PTHR45527:SF1">
    <property type="entry name" value="FATTY ACID SYNTHASE"/>
    <property type="match status" value="1"/>
</dbReference>
<dbReference type="Gene3D" id="3.40.50.980">
    <property type="match status" value="2"/>
</dbReference>
<dbReference type="GO" id="GO:0044550">
    <property type="term" value="P:secondary metabolite biosynthetic process"/>
    <property type="evidence" value="ECO:0007669"/>
    <property type="project" value="TreeGrafter"/>
</dbReference>
<dbReference type="AlphaFoldDB" id="A0A5C6G0T0"/>
<dbReference type="GO" id="GO:0031177">
    <property type="term" value="F:phosphopantetheine binding"/>
    <property type="evidence" value="ECO:0007669"/>
    <property type="project" value="TreeGrafter"/>
</dbReference>
<feature type="region of interest" description="Disordered" evidence="3">
    <location>
        <begin position="1"/>
        <end position="30"/>
    </location>
</feature>